<evidence type="ECO:0000313" key="13">
    <source>
        <dbReference type="EMBL" id="HIV04612.1"/>
    </source>
</evidence>
<feature type="transmembrane region" description="Helical" evidence="11">
    <location>
        <begin position="558"/>
        <end position="579"/>
    </location>
</feature>
<dbReference type="InterPro" id="IPR036034">
    <property type="entry name" value="PDZ_sf"/>
</dbReference>
<evidence type="ECO:0000256" key="4">
    <source>
        <dbReference type="ARBA" id="ARBA00022670"/>
    </source>
</evidence>
<dbReference type="PANTHER" id="PTHR42837:SF2">
    <property type="entry name" value="MEMBRANE METALLOPROTEASE ARASP2, CHLOROPLASTIC-RELATED"/>
    <property type="match status" value="1"/>
</dbReference>
<protein>
    <submittedName>
        <fullName evidence="13">Site-2 protease family protein</fullName>
    </submittedName>
</protein>
<organism evidence="13 14">
    <name type="scientific">Candidatus Spyradosoma merdigallinarum</name>
    <dbReference type="NCBI Taxonomy" id="2840950"/>
    <lineage>
        <taxon>Bacteria</taxon>
        <taxon>Pseudomonadati</taxon>
        <taxon>Verrucomicrobiota</taxon>
        <taxon>Opitutia</taxon>
        <taxon>Opitutia incertae sedis</taxon>
        <taxon>Candidatus Spyradosoma</taxon>
    </lineage>
</organism>
<dbReference type="EMBL" id="DVOG01000146">
    <property type="protein sequence ID" value="HIV04612.1"/>
    <property type="molecule type" value="Genomic_DNA"/>
</dbReference>
<evidence type="ECO:0000256" key="3">
    <source>
        <dbReference type="ARBA" id="ARBA00007931"/>
    </source>
</evidence>
<evidence type="ECO:0000259" key="12">
    <source>
        <dbReference type="SMART" id="SM00228"/>
    </source>
</evidence>
<evidence type="ECO:0000256" key="10">
    <source>
        <dbReference type="ARBA" id="ARBA00023136"/>
    </source>
</evidence>
<dbReference type="PANTHER" id="PTHR42837">
    <property type="entry name" value="REGULATOR OF SIGMA-E PROTEASE RSEP"/>
    <property type="match status" value="1"/>
</dbReference>
<dbReference type="AlphaFoldDB" id="A0A9D1NLA2"/>
<dbReference type="CDD" id="cd06163">
    <property type="entry name" value="S2P-M50_PDZ_RseP-like"/>
    <property type="match status" value="1"/>
</dbReference>
<dbReference type="Pfam" id="PF02163">
    <property type="entry name" value="Peptidase_M50"/>
    <property type="match status" value="1"/>
</dbReference>
<reference evidence="13" key="2">
    <citation type="journal article" date="2021" name="PeerJ">
        <title>Extensive microbial diversity within the chicken gut microbiome revealed by metagenomics and culture.</title>
        <authorList>
            <person name="Gilroy R."/>
            <person name="Ravi A."/>
            <person name="Getino M."/>
            <person name="Pursley I."/>
            <person name="Horton D.L."/>
            <person name="Alikhan N.F."/>
            <person name="Baker D."/>
            <person name="Gharbi K."/>
            <person name="Hall N."/>
            <person name="Watson M."/>
            <person name="Adriaenssens E.M."/>
            <person name="Foster-Nyarko E."/>
            <person name="Jarju S."/>
            <person name="Secka A."/>
            <person name="Antonio M."/>
            <person name="Oren A."/>
            <person name="Chaudhuri R.R."/>
            <person name="La Ragione R."/>
            <person name="Hildebrand F."/>
            <person name="Pallen M.J."/>
        </authorList>
    </citation>
    <scope>NUCLEOTIDE SEQUENCE</scope>
    <source>
        <strain evidence="13">10669</strain>
    </source>
</reference>
<dbReference type="GO" id="GO:0004222">
    <property type="term" value="F:metalloendopeptidase activity"/>
    <property type="evidence" value="ECO:0007669"/>
    <property type="project" value="InterPro"/>
</dbReference>
<evidence type="ECO:0000256" key="2">
    <source>
        <dbReference type="ARBA" id="ARBA00004141"/>
    </source>
</evidence>
<gene>
    <name evidence="13" type="ORF">IAC75_05640</name>
</gene>
<keyword evidence="7" id="KW-0862">Zinc</keyword>
<dbReference type="GO" id="GO:0006508">
    <property type="term" value="P:proteolysis"/>
    <property type="evidence" value="ECO:0007669"/>
    <property type="project" value="UniProtKB-KW"/>
</dbReference>
<evidence type="ECO:0000256" key="9">
    <source>
        <dbReference type="ARBA" id="ARBA00023049"/>
    </source>
</evidence>
<dbReference type="InterPro" id="IPR008915">
    <property type="entry name" value="Peptidase_M50"/>
</dbReference>
<evidence type="ECO:0000256" key="8">
    <source>
        <dbReference type="ARBA" id="ARBA00022989"/>
    </source>
</evidence>
<keyword evidence="9" id="KW-0482">Metalloprotease</keyword>
<evidence type="ECO:0000256" key="6">
    <source>
        <dbReference type="ARBA" id="ARBA00022801"/>
    </source>
</evidence>
<evidence type="ECO:0000256" key="5">
    <source>
        <dbReference type="ARBA" id="ARBA00022692"/>
    </source>
</evidence>
<reference evidence="13" key="1">
    <citation type="submission" date="2020-10" db="EMBL/GenBank/DDBJ databases">
        <authorList>
            <person name="Gilroy R."/>
        </authorList>
    </citation>
    <scope>NUCLEOTIDE SEQUENCE</scope>
    <source>
        <strain evidence="13">10669</strain>
    </source>
</reference>
<dbReference type="Proteomes" id="UP000886812">
    <property type="component" value="Unassembled WGS sequence"/>
</dbReference>
<name>A0A9D1NLA2_9BACT</name>
<feature type="transmembrane region" description="Helical" evidence="11">
    <location>
        <begin position="109"/>
        <end position="133"/>
    </location>
</feature>
<feature type="transmembrane region" description="Helical" evidence="11">
    <location>
        <begin position="15"/>
        <end position="36"/>
    </location>
</feature>
<dbReference type="SUPFAM" id="SSF50156">
    <property type="entry name" value="PDZ domain-like"/>
    <property type="match status" value="1"/>
</dbReference>
<comment type="subcellular location">
    <subcellularLocation>
        <location evidence="2">Membrane</location>
        <topology evidence="2">Multi-pass membrane protein</topology>
    </subcellularLocation>
</comment>
<dbReference type="InterPro" id="IPR041489">
    <property type="entry name" value="PDZ_6"/>
</dbReference>
<keyword evidence="5 11" id="KW-0812">Transmembrane</keyword>
<dbReference type="InterPro" id="IPR001478">
    <property type="entry name" value="PDZ"/>
</dbReference>
<dbReference type="Pfam" id="PF17820">
    <property type="entry name" value="PDZ_6"/>
    <property type="match status" value="1"/>
</dbReference>
<dbReference type="GO" id="GO:0016020">
    <property type="term" value="C:membrane"/>
    <property type="evidence" value="ECO:0007669"/>
    <property type="project" value="UniProtKB-SubCell"/>
</dbReference>
<sequence length="604" mass="65136">MAEQFLSFLFTARGIFYVVLFFGGSIFVHELGHFLAAKRRGLRVDRFSIGFGPKIFSWKGRGETEYRVSLLPLGGYVSIPQLAEDELLEGRTPPESRVPAKKLSYADKVVVFAAGAFFNVLFALLCASALWLMKTPTTEGVSEAVVGNVARTLETRAGTFVTSPAAQAGILPGDRILEIDGEPVESFKDIALKIALGTGRAADGSPAATLKIRRGNEEFVREVFPVLVSYNPRSGDYVRTLGVEPRMPLVATDAGGSVPLPEGFRDGDRIVGVDLLDGAGTRRVHSLSHFGDVLELSGGSPVSVVVERGVPAQEISVPLTPKYVPARRELGKISFSENGARRELLLVPAPDDLSDFSETAPRRNLTVLNALPPESAAAGVCVPGAKVSAVSGEEGGIVAVRAPKDLARLFSGKKQTLTLFLELPGGERATCALADAEAGLVPERKALRAGLLIGRPVKYVRESPWAQLVDAADLTFKSVAGLVNPKSDIGVGHLNGIFSIADTYYEISFDLRRVLMLTVLINVNLAILNLLPVPVLDGGHILFATIERLRGRPLPRRALASVQTAFVFLLLAFMAVVLFRDFSRTRGNADLRAQQLVSEHQYFR</sequence>
<evidence type="ECO:0000313" key="14">
    <source>
        <dbReference type="Proteomes" id="UP000886812"/>
    </source>
</evidence>
<evidence type="ECO:0000256" key="7">
    <source>
        <dbReference type="ARBA" id="ARBA00022833"/>
    </source>
</evidence>
<keyword evidence="10 11" id="KW-0472">Membrane</keyword>
<keyword evidence="8 11" id="KW-1133">Transmembrane helix</keyword>
<comment type="similarity">
    <text evidence="3">Belongs to the peptidase M50B family.</text>
</comment>
<dbReference type="InterPro" id="IPR004387">
    <property type="entry name" value="Pept_M50_Zn"/>
</dbReference>
<keyword evidence="4 13" id="KW-0645">Protease</keyword>
<accession>A0A9D1NLA2</accession>
<feature type="domain" description="PDZ" evidence="12">
    <location>
        <begin position="119"/>
        <end position="216"/>
    </location>
</feature>
<comment type="cofactor">
    <cofactor evidence="1">
        <name>Zn(2+)</name>
        <dbReference type="ChEBI" id="CHEBI:29105"/>
    </cofactor>
</comment>
<proteinExistence type="inferred from homology"/>
<dbReference type="Gene3D" id="2.30.42.10">
    <property type="match status" value="2"/>
</dbReference>
<evidence type="ECO:0000256" key="1">
    <source>
        <dbReference type="ARBA" id="ARBA00001947"/>
    </source>
</evidence>
<feature type="transmembrane region" description="Helical" evidence="11">
    <location>
        <begin position="514"/>
        <end position="537"/>
    </location>
</feature>
<dbReference type="SMART" id="SM00228">
    <property type="entry name" value="PDZ"/>
    <property type="match status" value="1"/>
</dbReference>
<evidence type="ECO:0000256" key="11">
    <source>
        <dbReference type="SAM" id="Phobius"/>
    </source>
</evidence>
<comment type="caution">
    <text evidence="13">The sequence shown here is derived from an EMBL/GenBank/DDBJ whole genome shotgun (WGS) entry which is preliminary data.</text>
</comment>
<keyword evidence="6" id="KW-0378">Hydrolase</keyword>